<dbReference type="AlphaFoldDB" id="A0A840AU67"/>
<reference evidence="3 4" key="1">
    <citation type="submission" date="2020-08" db="EMBL/GenBank/DDBJ databases">
        <title>Genomic Encyclopedia of Type Strains, Phase IV (KMG-IV): sequencing the most valuable type-strain genomes for metagenomic binning, comparative biology and taxonomic classification.</title>
        <authorList>
            <person name="Goeker M."/>
        </authorList>
    </citation>
    <scope>NUCLEOTIDE SEQUENCE [LARGE SCALE GENOMIC DNA]</scope>
    <source>
        <strain evidence="3 4">DSM 25966</strain>
    </source>
</reference>
<dbReference type="InterPro" id="IPR049201">
    <property type="entry name" value="DUF6867"/>
</dbReference>
<name>A0A840AU67_9HYPH</name>
<keyword evidence="4" id="KW-1185">Reference proteome</keyword>
<protein>
    <submittedName>
        <fullName evidence="3">Small-conductance mechanosensitive channel</fullName>
    </submittedName>
</protein>
<evidence type="ECO:0000313" key="4">
    <source>
        <dbReference type="Proteomes" id="UP000553963"/>
    </source>
</evidence>
<dbReference type="EMBL" id="JACIDS010000005">
    <property type="protein sequence ID" value="MBB3932763.1"/>
    <property type="molecule type" value="Genomic_DNA"/>
</dbReference>
<sequence>MDGLLFENFSILQLVFLILSGLGAWMTGRACASTWRSYLPVVVYILILSFGVRFILFALFGGTLLSLHYWLVAFALLLLIGSIAYRYNLANQMVSQYYWLYSKSGPLSWRAK</sequence>
<feature type="transmembrane region" description="Helical" evidence="1">
    <location>
        <begin position="67"/>
        <end position="87"/>
    </location>
</feature>
<dbReference type="Pfam" id="PF21741">
    <property type="entry name" value="DUF6867"/>
    <property type="match status" value="1"/>
</dbReference>
<keyword evidence="1" id="KW-0812">Transmembrane</keyword>
<dbReference type="RefSeq" id="WP_183400434.1">
    <property type="nucleotide sequence ID" value="NZ_JACIDS010000005.1"/>
</dbReference>
<organism evidence="3 4">
    <name type="scientific">Kaistia hirudinis</name>
    <dbReference type="NCBI Taxonomy" id="1293440"/>
    <lineage>
        <taxon>Bacteria</taxon>
        <taxon>Pseudomonadati</taxon>
        <taxon>Pseudomonadota</taxon>
        <taxon>Alphaproteobacteria</taxon>
        <taxon>Hyphomicrobiales</taxon>
        <taxon>Kaistiaceae</taxon>
        <taxon>Kaistia</taxon>
    </lineage>
</organism>
<accession>A0A840AU67</accession>
<gene>
    <name evidence="3" type="ORF">GGR25_003827</name>
</gene>
<dbReference type="Proteomes" id="UP000553963">
    <property type="component" value="Unassembled WGS sequence"/>
</dbReference>
<feature type="transmembrane region" description="Helical" evidence="1">
    <location>
        <begin position="38"/>
        <end position="61"/>
    </location>
</feature>
<evidence type="ECO:0000259" key="2">
    <source>
        <dbReference type="Pfam" id="PF21741"/>
    </source>
</evidence>
<evidence type="ECO:0000313" key="3">
    <source>
        <dbReference type="EMBL" id="MBB3932763.1"/>
    </source>
</evidence>
<proteinExistence type="predicted"/>
<feature type="transmembrane region" description="Helical" evidence="1">
    <location>
        <begin position="6"/>
        <end position="26"/>
    </location>
</feature>
<comment type="caution">
    <text evidence="3">The sequence shown here is derived from an EMBL/GenBank/DDBJ whole genome shotgun (WGS) entry which is preliminary data.</text>
</comment>
<evidence type="ECO:0000256" key="1">
    <source>
        <dbReference type="SAM" id="Phobius"/>
    </source>
</evidence>
<keyword evidence="1" id="KW-0472">Membrane</keyword>
<keyword evidence="1" id="KW-1133">Transmembrane helix</keyword>
<feature type="domain" description="DUF6867" evidence="2">
    <location>
        <begin position="13"/>
        <end position="112"/>
    </location>
</feature>